<keyword evidence="3" id="KW-0813">Transport</keyword>
<evidence type="ECO:0000256" key="4">
    <source>
        <dbReference type="ARBA" id="ARBA00022475"/>
    </source>
</evidence>
<comment type="subcellular location">
    <subcellularLocation>
        <location evidence="1">Cell membrane</location>
        <topology evidence="1">Multi-pass membrane protein</topology>
    </subcellularLocation>
</comment>
<sequence length="529" mass="58042">MDRAVHTYFTSWDWAVVLVYMLFTTWLGHRLSGKQANIKDFFLGGKTLPWWAVSGSMIATEISALTFIGVPGIVYGLEGDWTYLQWGLGSIVARFAVAYWLIPLYYEKEIFSPYDFMGDRLGEGVKRLVTLLFSLGAILGQSVRVLVTAIILQVVTGMDVWLCICAIGLVAVIWTFMGGMQTVIWTDVIQFCLFIFGGLLAFGMLVGQLGWTEISALNQIEVNGRSIDKLQILDLTTPFSDPALKYTLWVGLLAMPFQNVAAFGVDQLNTQRMFCCGSVKEARKAMCWSSVSILITVLMLAVGSGLFAWYQSYPPSGSILKSFESDPNNVFPTWITLEVPVGVSGLILAGAFAAAISSLDSILAALSQTSLSVLFGRERLEAEGKGAEMVRLSRIAVCVWGVILTLAALGLMEIRSRNTDSDLIKLAFGMVAYTYGPLLGVLLAALCPIRSHLTGLLLGTFCSVCLVAWFRPELPLVLEMLDFEYLADKVKDSRPGLASEWFFPLNAALTFGFGILSGWLFPDKSRLPG</sequence>
<evidence type="ECO:0000256" key="9">
    <source>
        <dbReference type="ARBA" id="ARBA00023136"/>
    </source>
</evidence>
<gene>
    <name evidence="13" type="ORF">HW115_00320</name>
</gene>
<keyword evidence="8" id="KW-0406">Ion transport</keyword>
<feature type="transmembrane region" description="Helical" evidence="12">
    <location>
        <begin position="426"/>
        <end position="446"/>
    </location>
</feature>
<evidence type="ECO:0000313" key="13">
    <source>
        <dbReference type="EMBL" id="NWK54038.1"/>
    </source>
</evidence>
<dbReference type="Proteomes" id="UP000557872">
    <property type="component" value="Unassembled WGS sequence"/>
</dbReference>
<dbReference type="RefSeq" id="WP_178930586.1">
    <property type="nucleotide sequence ID" value="NZ_JACBAZ010000001.1"/>
</dbReference>
<protein>
    <recommendedName>
        <fullName evidence="15">Sodium:solute symporter</fullName>
    </recommendedName>
</protein>
<dbReference type="GO" id="GO:0005886">
    <property type="term" value="C:plasma membrane"/>
    <property type="evidence" value="ECO:0007669"/>
    <property type="project" value="UniProtKB-SubCell"/>
</dbReference>
<dbReference type="PROSITE" id="PS50283">
    <property type="entry name" value="NA_SOLUT_SYMP_3"/>
    <property type="match status" value="1"/>
</dbReference>
<dbReference type="AlphaFoldDB" id="A0A851G8K2"/>
<reference evidence="13 14" key="1">
    <citation type="submission" date="2020-07" db="EMBL/GenBank/DDBJ databases">
        <title>Roseicoccus Jingziensis gen. nov., sp. nov., isolated from coastal seawater.</title>
        <authorList>
            <person name="Feng X."/>
        </authorList>
    </citation>
    <scope>NUCLEOTIDE SEQUENCE [LARGE SCALE GENOMIC DNA]</scope>
    <source>
        <strain evidence="13 14">N1E253</strain>
    </source>
</reference>
<evidence type="ECO:0000256" key="8">
    <source>
        <dbReference type="ARBA" id="ARBA00023065"/>
    </source>
</evidence>
<comment type="similarity">
    <text evidence="2 11">Belongs to the sodium:solute symporter (SSF) (TC 2.A.21) family.</text>
</comment>
<keyword evidence="5 12" id="KW-0812">Transmembrane</keyword>
<feature type="transmembrane region" description="Helical" evidence="12">
    <location>
        <begin position="188"/>
        <end position="211"/>
    </location>
</feature>
<keyword evidence="14" id="KW-1185">Reference proteome</keyword>
<keyword evidence="7" id="KW-0915">Sodium</keyword>
<feature type="transmembrane region" description="Helical" evidence="12">
    <location>
        <begin position="127"/>
        <end position="152"/>
    </location>
</feature>
<keyword evidence="9 12" id="KW-0472">Membrane</keyword>
<keyword evidence="10" id="KW-0739">Sodium transport</keyword>
<evidence type="ECO:0008006" key="15">
    <source>
        <dbReference type="Google" id="ProtNLM"/>
    </source>
</evidence>
<name>A0A851G8K2_9BACT</name>
<evidence type="ECO:0000256" key="5">
    <source>
        <dbReference type="ARBA" id="ARBA00022692"/>
    </source>
</evidence>
<accession>A0A851G8K2</accession>
<feature type="transmembrane region" description="Helical" evidence="12">
    <location>
        <begin position="246"/>
        <end position="265"/>
    </location>
</feature>
<keyword evidence="6 12" id="KW-1133">Transmembrane helix</keyword>
<feature type="transmembrane region" description="Helical" evidence="12">
    <location>
        <begin position="12"/>
        <end position="29"/>
    </location>
</feature>
<feature type="transmembrane region" description="Helical" evidence="12">
    <location>
        <begin position="50"/>
        <end position="77"/>
    </location>
</feature>
<dbReference type="GO" id="GO:0006814">
    <property type="term" value="P:sodium ion transport"/>
    <property type="evidence" value="ECO:0007669"/>
    <property type="project" value="UniProtKB-KW"/>
</dbReference>
<evidence type="ECO:0000256" key="6">
    <source>
        <dbReference type="ARBA" id="ARBA00022989"/>
    </source>
</evidence>
<evidence type="ECO:0000256" key="2">
    <source>
        <dbReference type="ARBA" id="ARBA00006434"/>
    </source>
</evidence>
<evidence type="ECO:0000256" key="1">
    <source>
        <dbReference type="ARBA" id="ARBA00004651"/>
    </source>
</evidence>
<evidence type="ECO:0000256" key="3">
    <source>
        <dbReference type="ARBA" id="ARBA00022448"/>
    </source>
</evidence>
<proteinExistence type="inferred from homology"/>
<evidence type="ECO:0000256" key="12">
    <source>
        <dbReference type="SAM" id="Phobius"/>
    </source>
</evidence>
<dbReference type="Pfam" id="PF00474">
    <property type="entry name" value="SSF"/>
    <property type="match status" value="1"/>
</dbReference>
<feature type="transmembrane region" description="Helical" evidence="12">
    <location>
        <begin position="83"/>
        <end position="106"/>
    </location>
</feature>
<evidence type="ECO:0000313" key="14">
    <source>
        <dbReference type="Proteomes" id="UP000557872"/>
    </source>
</evidence>
<evidence type="ECO:0000256" key="7">
    <source>
        <dbReference type="ARBA" id="ARBA00023053"/>
    </source>
</evidence>
<dbReference type="Gene3D" id="1.20.1730.10">
    <property type="entry name" value="Sodium/glucose cotransporter"/>
    <property type="match status" value="1"/>
</dbReference>
<dbReference type="PANTHER" id="PTHR42985">
    <property type="entry name" value="SODIUM-COUPLED MONOCARBOXYLATE TRANSPORTER"/>
    <property type="match status" value="1"/>
</dbReference>
<dbReference type="InterPro" id="IPR051163">
    <property type="entry name" value="Sodium:Solute_Symporter_SSF"/>
</dbReference>
<feature type="transmembrane region" description="Helical" evidence="12">
    <location>
        <begin position="395"/>
        <end position="414"/>
    </location>
</feature>
<comment type="caution">
    <text evidence="13">The sequence shown here is derived from an EMBL/GenBank/DDBJ whole genome shotgun (WGS) entry which is preliminary data.</text>
</comment>
<dbReference type="EMBL" id="JACBAZ010000001">
    <property type="protein sequence ID" value="NWK54038.1"/>
    <property type="molecule type" value="Genomic_DNA"/>
</dbReference>
<feature type="transmembrane region" description="Helical" evidence="12">
    <location>
        <begin position="501"/>
        <end position="521"/>
    </location>
</feature>
<feature type="transmembrane region" description="Helical" evidence="12">
    <location>
        <begin position="286"/>
        <end position="310"/>
    </location>
</feature>
<dbReference type="PANTHER" id="PTHR42985:SF47">
    <property type="entry name" value="INTEGRAL MEMBRANE TRANSPORT PROTEIN"/>
    <property type="match status" value="1"/>
</dbReference>
<feature type="transmembrane region" description="Helical" evidence="12">
    <location>
        <begin position="453"/>
        <end position="470"/>
    </location>
</feature>
<dbReference type="InterPro" id="IPR038377">
    <property type="entry name" value="Na/Glc_symporter_sf"/>
</dbReference>
<evidence type="ECO:0000256" key="11">
    <source>
        <dbReference type="RuleBase" id="RU362091"/>
    </source>
</evidence>
<feature type="transmembrane region" description="Helical" evidence="12">
    <location>
        <begin position="158"/>
        <end position="176"/>
    </location>
</feature>
<dbReference type="InterPro" id="IPR001734">
    <property type="entry name" value="Na/solute_symporter"/>
</dbReference>
<evidence type="ECO:0000256" key="10">
    <source>
        <dbReference type="ARBA" id="ARBA00023201"/>
    </source>
</evidence>
<dbReference type="GO" id="GO:0015293">
    <property type="term" value="F:symporter activity"/>
    <property type="evidence" value="ECO:0007669"/>
    <property type="project" value="TreeGrafter"/>
</dbReference>
<keyword evidence="4" id="KW-1003">Cell membrane</keyword>
<organism evidence="13 14">
    <name type="scientific">Oceaniferula marina</name>
    <dbReference type="NCBI Taxonomy" id="2748318"/>
    <lineage>
        <taxon>Bacteria</taxon>
        <taxon>Pseudomonadati</taxon>
        <taxon>Verrucomicrobiota</taxon>
        <taxon>Verrucomicrobiia</taxon>
        <taxon>Verrucomicrobiales</taxon>
        <taxon>Verrucomicrobiaceae</taxon>
        <taxon>Oceaniferula</taxon>
    </lineage>
</organism>